<evidence type="ECO:0000256" key="1">
    <source>
        <dbReference type="SAM" id="MobiDB-lite"/>
    </source>
</evidence>
<feature type="compositionally biased region" description="Basic residues" evidence="1">
    <location>
        <begin position="36"/>
        <end position="45"/>
    </location>
</feature>
<protein>
    <submittedName>
        <fullName evidence="2">Uncharacterized protein</fullName>
    </submittedName>
</protein>
<reference evidence="2" key="2">
    <citation type="journal article" date="2015" name="Fish Shellfish Immunol.">
        <title>Early steps in the European eel (Anguilla anguilla)-Vibrio vulnificus interaction in the gills: Role of the RtxA13 toxin.</title>
        <authorList>
            <person name="Callol A."/>
            <person name="Pajuelo D."/>
            <person name="Ebbesson L."/>
            <person name="Teles M."/>
            <person name="MacKenzie S."/>
            <person name="Amaro C."/>
        </authorList>
    </citation>
    <scope>NUCLEOTIDE SEQUENCE</scope>
</reference>
<sequence>MKESKSKKTSQCSHEIKSANTPEEPDGNRSQTQKYGKIRKVKRSNHLTTPTMSLNSLR</sequence>
<feature type="compositionally biased region" description="Polar residues" evidence="1">
    <location>
        <begin position="9"/>
        <end position="21"/>
    </location>
</feature>
<organism evidence="2">
    <name type="scientific">Anguilla anguilla</name>
    <name type="common">European freshwater eel</name>
    <name type="synonym">Muraena anguilla</name>
    <dbReference type="NCBI Taxonomy" id="7936"/>
    <lineage>
        <taxon>Eukaryota</taxon>
        <taxon>Metazoa</taxon>
        <taxon>Chordata</taxon>
        <taxon>Craniata</taxon>
        <taxon>Vertebrata</taxon>
        <taxon>Euteleostomi</taxon>
        <taxon>Actinopterygii</taxon>
        <taxon>Neopterygii</taxon>
        <taxon>Teleostei</taxon>
        <taxon>Anguilliformes</taxon>
        <taxon>Anguillidae</taxon>
        <taxon>Anguilla</taxon>
    </lineage>
</organism>
<name>A0A0E9RVU6_ANGAN</name>
<dbReference type="AlphaFoldDB" id="A0A0E9RVU6"/>
<evidence type="ECO:0000313" key="2">
    <source>
        <dbReference type="EMBL" id="JAH33254.1"/>
    </source>
</evidence>
<reference evidence="2" key="1">
    <citation type="submission" date="2014-11" db="EMBL/GenBank/DDBJ databases">
        <authorList>
            <person name="Amaro Gonzalez C."/>
        </authorList>
    </citation>
    <scope>NUCLEOTIDE SEQUENCE</scope>
</reference>
<feature type="compositionally biased region" description="Polar residues" evidence="1">
    <location>
        <begin position="46"/>
        <end position="58"/>
    </location>
</feature>
<accession>A0A0E9RVU6</accession>
<dbReference type="EMBL" id="GBXM01075323">
    <property type="protein sequence ID" value="JAH33254.1"/>
    <property type="molecule type" value="Transcribed_RNA"/>
</dbReference>
<feature type="region of interest" description="Disordered" evidence="1">
    <location>
        <begin position="1"/>
        <end position="58"/>
    </location>
</feature>
<proteinExistence type="predicted"/>